<name>A0A1R4HH33_9GAMM</name>
<reference evidence="2" key="1">
    <citation type="submission" date="2017-02" db="EMBL/GenBank/DDBJ databases">
        <authorList>
            <person name="Daims H."/>
        </authorList>
    </citation>
    <scope>NUCLEOTIDE SEQUENCE [LARGE SCALE GENOMIC DNA]</scope>
</reference>
<dbReference type="Proteomes" id="UP000195667">
    <property type="component" value="Unassembled WGS sequence"/>
</dbReference>
<keyword evidence="2" id="KW-1185">Reference proteome</keyword>
<sequence length="66" mass="6977">MTVAVLGAVPLPLAFATAPKWPATTGLVAYEIPQAGLDVMNTTNRFSFAVIEDSAVVHAKLTYISE</sequence>
<gene>
    <name evidence="1" type="ORF">CRENPOLYSF1_710001</name>
</gene>
<dbReference type="EMBL" id="FUKI01000150">
    <property type="protein sequence ID" value="SJM95534.1"/>
    <property type="molecule type" value="Genomic_DNA"/>
</dbReference>
<protein>
    <submittedName>
        <fullName evidence="1">Uncharacterized protein</fullName>
    </submittedName>
</protein>
<proteinExistence type="predicted"/>
<accession>A0A1R4HH33</accession>
<evidence type="ECO:0000313" key="2">
    <source>
        <dbReference type="Proteomes" id="UP000195667"/>
    </source>
</evidence>
<organism evidence="1 2">
    <name type="scientific">Crenothrix polyspora</name>
    <dbReference type="NCBI Taxonomy" id="360316"/>
    <lineage>
        <taxon>Bacteria</taxon>
        <taxon>Pseudomonadati</taxon>
        <taxon>Pseudomonadota</taxon>
        <taxon>Gammaproteobacteria</taxon>
        <taxon>Methylococcales</taxon>
        <taxon>Crenotrichaceae</taxon>
        <taxon>Crenothrix</taxon>
    </lineage>
</organism>
<evidence type="ECO:0000313" key="1">
    <source>
        <dbReference type="EMBL" id="SJM95534.1"/>
    </source>
</evidence>
<dbReference type="AlphaFoldDB" id="A0A1R4HH33"/>